<evidence type="ECO:0000256" key="8">
    <source>
        <dbReference type="ARBA" id="ARBA00023033"/>
    </source>
</evidence>
<keyword evidence="4 9" id="KW-0349">Heme</keyword>
<dbReference type="PANTHER" id="PTHR24305">
    <property type="entry name" value="CYTOCHROME P450"/>
    <property type="match status" value="1"/>
</dbReference>
<keyword evidence="11" id="KW-1185">Reference proteome</keyword>
<keyword evidence="8" id="KW-0503">Monooxygenase</keyword>
<dbReference type="GO" id="GO:0004497">
    <property type="term" value="F:monooxygenase activity"/>
    <property type="evidence" value="ECO:0007669"/>
    <property type="project" value="UniProtKB-KW"/>
</dbReference>
<evidence type="ECO:0000256" key="3">
    <source>
        <dbReference type="ARBA" id="ARBA00010617"/>
    </source>
</evidence>
<comment type="cofactor">
    <cofactor evidence="1 9">
        <name>heme</name>
        <dbReference type="ChEBI" id="CHEBI:30413"/>
    </cofactor>
</comment>
<dbReference type="InterPro" id="IPR001128">
    <property type="entry name" value="Cyt_P450"/>
</dbReference>
<evidence type="ECO:0000256" key="2">
    <source>
        <dbReference type="ARBA" id="ARBA00005179"/>
    </source>
</evidence>
<dbReference type="GO" id="GO:0005506">
    <property type="term" value="F:iron ion binding"/>
    <property type="evidence" value="ECO:0007669"/>
    <property type="project" value="InterPro"/>
</dbReference>
<evidence type="ECO:0000256" key="5">
    <source>
        <dbReference type="ARBA" id="ARBA00022723"/>
    </source>
</evidence>
<dbReference type="InterPro" id="IPR050121">
    <property type="entry name" value="Cytochrome_P450_monoxygenase"/>
</dbReference>
<evidence type="ECO:0000256" key="4">
    <source>
        <dbReference type="ARBA" id="ARBA00022617"/>
    </source>
</evidence>
<evidence type="ECO:0000313" key="10">
    <source>
        <dbReference type="EMBL" id="CDO76298.1"/>
    </source>
</evidence>
<dbReference type="Gene3D" id="1.10.630.10">
    <property type="entry name" value="Cytochrome P450"/>
    <property type="match status" value="1"/>
</dbReference>
<name>A0A060SV43_PYCCI</name>
<dbReference type="PRINTS" id="PR00463">
    <property type="entry name" value="EP450I"/>
</dbReference>
<dbReference type="GO" id="GO:0020037">
    <property type="term" value="F:heme binding"/>
    <property type="evidence" value="ECO:0007669"/>
    <property type="project" value="InterPro"/>
</dbReference>
<keyword evidence="7 9" id="KW-0408">Iron</keyword>
<gene>
    <name evidence="10" type="ORF">BN946_scf184917.g14</name>
</gene>
<evidence type="ECO:0000256" key="6">
    <source>
        <dbReference type="ARBA" id="ARBA00023002"/>
    </source>
</evidence>
<feature type="binding site" description="axial binding residue" evidence="9">
    <location>
        <position position="456"/>
    </location>
    <ligand>
        <name>heme</name>
        <dbReference type="ChEBI" id="CHEBI:30413"/>
    </ligand>
    <ligandPart>
        <name>Fe</name>
        <dbReference type="ChEBI" id="CHEBI:18248"/>
    </ligandPart>
</feature>
<accession>A0A060SV43</accession>
<dbReference type="AlphaFoldDB" id="A0A060SV43"/>
<keyword evidence="5 9" id="KW-0479">Metal-binding</keyword>
<dbReference type="Proteomes" id="UP000029665">
    <property type="component" value="Unassembled WGS sequence"/>
</dbReference>
<dbReference type="HOGENOM" id="CLU_001570_5_11_1"/>
<proteinExistence type="inferred from homology"/>
<sequence length="520" mass="58365">MINDALNSLTQAAIICSTTLILWKVFRQCVVKSAFENIPGPPSESFIFGNLKQLLALDSWNYHDYLVENFPGIARLRGPLGSDILYVFEPRALHHILVKDQYIYEEARFFISLLTDCFIGEHHRKQRKMLNPVFSPKHMRHMIPIFYDVTQRLGRAMEGQVKGGATELDVSAWMGRTALEIVGQAGLGYSFDPLVSEKPDEYASALKGFNLWRKILRFVPHEGVRGLMRVADVLWKRSGEIYAQKKEALQQGDAAVAQQVGEGKDIMSILLKANMEASGEDKLEEQELIGQMNAFILAAMDTTSNALGLILTRLAEYPDVQQKLREEILEAGAHKGLDFDALMNLPFLEAVCRETLRIHAPVTQVFRETRKDVILPLVEPIRGVDGTMIHEIYVPKNTTVVAGLLNCNRWKALWGNDAYEWKPERWLSPLPPAVSEAKVPGVYSNLMTFLGGGRACIGFKFSQLEMKVVLSVLLSKFIFEKSEQPVFWNAAGVRYPSVGKQGGHASLPMKIRLYKGDGAN</sequence>
<evidence type="ECO:0000256" key="7">
    <source>
        <dbReference type="ARBA" id="ARBA00023004"/>
    </source>
</evidence>
<organism evidence="10 11">
    <name type="scientific">Pycnoporus cinnabarinus</name>
    <name type="common">Cinnabar-red polypore</name>
    <name type="synonym">Trametes cinnabarina</name>
    <dbReference type="NCBI Taxonomy" id="5643"/>
    <lineage>
        <taxon>Eukaryota</taxon>
        <taxon>Fungi</taxon>
        <taxon>Dikarya</taxon>
        <taxon>Basidiomycota</taxon>
        <taxon>Agaricomycotina</taxon>
        <taxon>Agaricomycetes</taxon>
        <taxon>Polyporales</taxon>
        <taxon>Polyporaceae</taxon>
        <taxon>Trametes</taxon>
    </lineage>
</organism>
<reference evidence="10" key="1">
    <citation type="submission" date="2014-01" db="EMBL/GenBank/DDBJ databases">
        <title>The genome of the white-rot fungus Pycnoporus cinnabarinus: a basidiomycete model with a versatile arsenal for lignocellulosic biomass breakdown.</title>
        <authorList>
            <person name="Levasseur A."/>
            <person name="Lomascolo A."/>
            <person name="Ruiz-Duenas F.J."/>
            <person name="Uzan E."/>
            <person name="Piumi F."/>
            <person name="Kues U."/>
            <person name="Ram A.F.J."/>
            <person name="Murat C."/>
            <person name="Haon M."/>
            <person name="Benoit I."/>
            <person name="Arfi Y."/>
            <person name="Chevret D."/>
            <person name="Drula E."/>
            <person name="Kwon M.J."/>
            <person name="Gouret P."/>
            <person name="Lesage-Meessen L."/>
            <person name="Lombard V."/>
            <person name="Mariette J."/>
            <person name="Noirot C."/>
            <person name="Park J."/>
            <person name="Patyshakuliyeva A."/>
            <person name="Wieneger R.A.B."/>
            <person name="Wosten H.A.B."/>
            <person name="Martin F."/>
            <person name="Coutinho P.M."/>
            <person name="de Vries R."/>
            <person name="Martinez A.T."/>
            <person name="Klopp C."/>
            <person name="Pontarotti P."/>
            <person name="Henrissat B."/>
            <person name="Record E."/>
        </authorList>
    </citation>
    <scope>NUCLEOTIDE SEQUENCE [LARGE SCALE GENOMIC DNA]</scope>
    <source>
        <strain evidence="10">BRFM137</strain>
    </source>
</reference>
<dbReference type="OrthoDB" id="1470350at2759"/>
<protein>
    <recommendedName>
        <fullName evidence="12">Cytochrome P450</fullName>
    </recommendedName>
</protein>
<dbReference type="CDD" id="cd11069">
    <property type="entry name" value="CYP_FUM15-like"/>
    <property type="match status" value="1"/>
</dbReference>
<evidence type="ECO:0008006" key="12">
    <source>
        <dbReference type="Google" id="ProtNLM"/>
    </source>
</evidence>
<evidence type="ECO:0000256" key="1">
    <source>
        <dbReference type="ARBA" id="ARBA00001971"/>
    </source>
</evidence>
<dbReference type="OMA" id="WGSEVHE"/>
<dbReference type="EMBL" id="CCBP010000361">
    <property type="protein sequence ID" value="CDO76298.1"/>
    <property type="molecule type" value="Genomic_DNA"/>
</dbReference>
<evidence type="ECO:0000256" key="9">
    <source>
        <dbReference type="PIRSR" id="PIRSR602401-1"/>
    </source>
</evidence>
<dbReference type="STRING" id="5643.A0A060SV43"/>
<evidence type="ECO:0000313" key="11">
    <source>
        <dbReference type="Proteomes" id="UP000029665"/>
    </source>
</evidence>
<comment type="pathway">
    <text evidence="2">Secondary metabolite biosynthesis.</text>
</comment>
<dbReference type="GO" id="GO:0016705">
    <property type="term" value="F:oxidoreductase activity, acting on paired donors, with incorporation or reduction of molecular oxygen"/>
    <property type="evidence" value="ECO:0007669"/>
    <property type="project" value="InterPro"/>
</dbReference>
<dbReference type="Pfam" id="PF00067">
    <property type="entry name" value="p450"/>
    <property type="match status" value="1"/>
</dbReference>
<keyword evidence="6" id="KW-0560">Oxidoreductase</keyword>
<comment type="caution">
    <text evidence="10">The sequence shown here is derived from an EMBL/GenBank/DDBJ whole genome shotgun (WGS) entry which is preliminary data.</text>
</comment>
<dbReference type="InterPro" id="IPR036396">
    <property type="entry name" value="Cyt_P450_sf"/>
</dbReference>
<dbReference type="InterPro" id="IPR002401">
    <property type="entry name" value="Cyt_P450_E_grp-I"/>
</dbReference>
<dbReference type="PRINTS" id="PR00385">
    <property type="entry name" value="P450"/>
</dbReference>
<dbReference type="PANTHER" id="PTHR24305:SF166">
    <property type="entry name" value="CYTOCHROME P450 12A4, MITOCHONDRIAL-RELATED"/>
    <property type="match status" value="1"/>
</dbReference>
<dbReference type="SUPFAM" id="SSF48264">
    <property type="entry name" value="Cytochrome P450"/>
    <property type="match status" value="1"/>
</dbReference>
<comment type="similarity">
    <text evidence="3">Belongs to the cytochrome P450 family.</text>
</comment>